<reference evidence="1 2" key="1">
    <citation type="journal article" date="2014" name="Genome Announc.">
        <title>Draft Genome Sequence of the Haloacid-Degrading Burkholderia caribensis Strain MBA4.</title>
        <authorList>
            <person name="Pan Y."/>
            <person name="Kong K.F."/>
            <person name="Tsang J.S."/>
        </authorList>
    </citation>
    <scope>NUCLEOTIDE SEQUENCE [LARGE SCALE GENOMIC DNA]</scope>
    <source>
        <strain evidence="1 2">MBA4</strain>
    </source>
</reference>
<evidence type="ECO:0000313" key="1">
    <source>
        <dbReference type="EMBL" id="ALL67959.1"/>
    </source>
</evidence>
<gene>
    <name evidence="1" type="ORF">K788_0000928</name>
</gene>
<evidence type="ECO:0000313" key="2">
    <source>
        <dbReference type="Proteomes" id="UP000019146"/>
    </source>
</evidence>
<dbReference type="KEGG" id="bcai:K788_0000928"/>
<organism evidence="1 2">
    <name type="scientific">Paraburkholderia caribensis MBA4</name>
    <dbReference type="NCBI Taxonomy" id="1323664"/>
    <lineage>
        <taxon>Bacteria</taxon>
        <taxon>Pseudomonadati</taxon>
        <taxon>Pseudomonadota</taxon>
        <taxon>Betaproteobacteria</taxon>
        <taxon>Burkholderiales</taxon>
        <taxon>Burkholderiaceae</taxon>
        <taxon>Paraburkholderia</taxon>
    </lineage>
</organism>
<dbReference type="EMBL" id="CP012747">
    <property type="protein sequence ID" value="ALL67959.1"/>
    <property type="molecule type" value="Genomic_DNA"/>
</dbReference>
<protein>
    <submittedName>
        <fullName evidence="1">Uncharacterized protein</fullName>
    </submittedName>
</protein>
<dbReference type="AlphaFoldDB" id="A0A0P0RH99"/>
<dbReference type="Proteomes" id="UP000019146">
    <property type="component" value="Chromosome 2"/>
</dbReference>
<sequence>MPLRPKVSSTIRALAEVAQLAVIERQKMRMVKTSTRVFMRGGSLRKYTHRIA</sequence>
<name>A0A0P0RH99_9BURK</name>
<proteinExistence type="predicted"/>
<accession>A0A0P0RH99</accession>